<feature type="transmembrane region" description="Helical" evidence="10">
    <location>
        <begin position="162"/>
        <end position="191"/>
    </location>
</feature>
<dbReference type="VEuPathDB" id="TriTrypDB:BSAL_66075"/>
<comment type="pathway">
    <text evidence="2">Protein modification; protein glycosylation.</text>
</comment>
<evidence type="ECO:0000256" key="9">
    <source>
        <dbReference type="ARBA" id="ARBA00023136"/>
    </source>
</evidence>
<keyword evidence="4 10" id="KW-0328">Glycosyltransferase</keyword>
<sequence>MQTWEYSNQYALRSYAYLWLYAGPAKAILAGLQWLASSHPELSSIGGYSIVDDEAMLVYFGYRFVTAVASVICELYFVGALPRLFRFCRQPREDQQAAWKVKSVAVLLLICAAPSVGHASFSTLPTSFCMSLYFAALGGWIRLASPSTSFAHSTSTWSHRPALVVLCVCIVVIVGIVGWPFALLLAVPMALHFALKAISWSLIGVLVAAVVCGGVFVFDGSYFCTPYLCAACNIVKYNVFGAEGRGPELYGVEPWDYFLKNLLLQWNILFVMGAAVFPCIALRSMLASLWRGGRQKKGPSAAHVSSCSVSTADMASLAWYCSGFFVWFALWTRIPHKEERFMVPAYPFLFLAALSSLVVLWQHSPSPSPWLKRLGNVRQVGIVAVVLLFGVCSYGRTMAMMTFYGQPQKMWQDPAIRRLTASSVRGPSAAVPGLSSSASPMHRVVVCVGKEWYRFPTHFFLPHNSHNTSSGASTYAFLRTKSFSGALPKPFSSTEGSCAARSDMNDLNQENAGQFVEDMNSCDFVWDSVAEHTLSSSAQQTADENGWVWDSFTDNIGPASGDASAFRLLDPVNTPLLCRALHFPFLPYYQTCAKWHHLTLRTRRLT</sequence>
<dbReference type="InterPro" id="IPR005599">
    <property type="entry name" value="GPI_mannosylTrfase"/>
</dbReference>
<protein>
    <recommendedName>
        <fullName evidence="10">Mannosyltransferase</fullName>
        <ecNumber evidence="10">2.4.1.-</ecNumber>
    </recommendedName>
</protein>
<dbReference type="OMA" id="PRDMHAK"/>
<feature type="transmembrane region" description="Helical" evidence="10">
    <location>
        <begin position="123"/>
        <end position="141"/>
    </location>
</feature>
<evidence type="ECO:0000256" key="10">
    <source>
        <dbReference type="RuleBase" id="RU363075"/>
    </source>
</evidence>
<evidence type="ECO:0000256" key="1">
    <source>
        <dbReference type="ARBA" id="ARBA00004477"/>
    </source>
</evidence>
<reference evidence="12" key="1">
    <citation type="submission" date="2015-09" db="EMBL/GenBank/DDBJ databases">
        <authorList>
            <consortium name="Pathogen Informatics"/>
        </authorList>
    </citation>
    <scope>NUCLEOTIDE SEQUENCE [LARGE SCALE GENOMIC DNA]</scope>
    <source>
        <strain evidence="12">Lake Konstanz</strain>
    </source>
</reference>
<dbReference type="EMBL" id="CYKH01000418">
    <property type="protein sequence ID" value="CUF82723.1"/>
    <property type="molecule type" value="Genomic_DNA"/>
</dbReference>
<keyword evidence="6 10" id="KW-0812">Transmembrane</keyword>
<dbReference type="GO" id="GO:0000026">
    <property type="term" value="F:alpha-1,2-mannosyltransferase activity"/>
    <property type="evidence" value="ECO:0007669"/>
    <property type="project" value="TreeGrafter"/>
</dbReference>
<evidence type="ECO:0000256" key="7">
    <source>
        <dbReference type="ARBA" id="ARBA00022824"/>
    </source>
</evidence>
<keyword evidence="12" id="KW-1185">Reference proteome</keyword>
<name>A0A0S4ITY5_BODSA</name>
<comment type="subcellular location">
    <subcellularLocation>
        <location evidence="1 10">Endoplasmic reticulum membrane</location>
        <topology evidence="1 10">Multi-pass membrane protein</topology>
    </subcellularLocation>
</comment>
<feature type="transmembrane region" description="Helical" evidence="10">
    <location>
        <begin position="341"/>
        <end position="361"/>
    </location>
</feature>
<keyword evidence="8 10" id="KW-1133">Transmembrane helix</keyword>
<evidence type="ECO:0000256" key="2">
    <source>
        <dbReference type="ARBA" id="ARBA00004922"/>
    </source>
</evidence>
<keyword evidence="7 10" id="KW-0256">Endoplasmic reticulum</keyword>
<dbReference type="PANTHER" id="PTHR22760">
    <property type="entry name" value="GLYCOSYLTRANSFERASE"/>
    <property type="match status" value="1"/>
</dbReference>
<dbReference type="EC" id="2.4.1.-" evidence="10"/>
<evidence type="ECO:0000256" key="4">
    <source>
        <dbReference type="ARBA" id="ARBA00022676"/>
    </source>
</evidence>
<evidence type="ECO:0000256" key="5">
    <source>
        <dbReference type="ARBA" id="ARBA00022679"/>
    </source>
</evidence>
<comment type="similarity">
    <text evidence="3 10">Belongs to the glycosyltransferase 22 family.</text>
</comment>
<evidence type="ECO:0000256" key="6">
    <source>
        <dbReference type="ARBA" id="ARBA00022692"/>
    </source>
</evidence>
<feature type="transmembrane region" description="Helical" evidence="10">
    <location>
        <begin position="99"/>
        <end position="117"/>
    </location>
</feature>
<keyword evidence="5 11" id="KW-0808">Transferase</keyword>
<feature type="transmembrane region" description="Helical" evidence="10">
    <location>
        <begin position="56"/>
        <end position="78"/>
    </location>
</feature>
<evidence type="ECO:0000256" key="8">
    <source>
        <dbReference type="ARBA" id="ARBA00022989"/>
    </source>
</evidence>
<feature type="transmembrane region" description="Helical" evidence="10">
    <location>
        <begin position="16"/>
        <end position="36"/>
    </location>
</feature>
<gene>
    <name evidence="11" type="ORF">BSAL_66075</name>
</gene>
<evidence type="ECO:0000313" key="12">
    <source>
        <dbReference type="Proteomes" id="UP000051952"/>
    </source>
</evidence>
<dbReference type="GO" id="GO:0005789">
    <property type="term" value="C:endoplasmic reticulum membrane"/>
    <property type="evidence" value="ECO:0007669"/>
    <property type="project" value="UniProtKB-SubCell"/>
</dbReference>
<evidence type="ECO:0000256" key="3">
    <source>
        <dbReference type="ARBA" id="ARBA00007063"/>
    </source>
</evidence>
<organism evidence="11 12">
    <name type="scientific">Bodo saltans</name>
    <name type="common">Flagellated protozoan</name>
    <dbReference type="NCBI Taxonomy" id="75058"/>
    <lineage>
        <taxon>Eukaryota</taxon>
        <taxon>Discoba</taxon>
        <taxon>Euglenozoa</taxon>
        <taxon>Kinetoplastea</taxon>
        <taxon>Metakinetoplastina</taxon>
        <taxon>Eubodonida</taxon>
        <taxon>Bodonidae</taxon>
        <taxon>Bodo</taxon>
    </lineage>
</organism>
<accession>A0A0S4ITY5</accession>
<feature type="transmembrane region" description="Helical" evidence="10">
    <location>
        <begin position="381"/>
        <end position="404"/>
    </location>
</feature>
<dbReference type="OrthoDB" id="497541at2759"/>
<dbReference type="UniPathway" id="UPA00378"/>
<dbReference type="PANTHER" id="PTHR22760:SF2">
    <property type="entry name" value="ALPHA-1,2-MANNOSYLTRANSFERASE ALG9"/>
    <property type="match status" value="1"/>
</dbReference>
<dbReference type="GO" id="GO:0006487">
    <property type="term" value="P:protein N-linked glycosylation"/>
    <property type="evidence" value="ECO:0007669"/>
    <property type="project" value="TreeGrafter"/>
</dbReference>
<dbReference type="AlphaFoldDB" id="A0A0S4ITY5"/>
<keyword evidence="9 10" id="KW-0472">Membrane</keyword>
<feature type="transmembrane region" description="Helical" evidence="10">
    <location>
        <begin position="197"/>
        <end position="218"/>
    </location>
</feature>
<dbReference type="Proteomes" id="UP000051952">
    <property type="component" value="Unassembled WGS sequence"/>
</dbReference>
<dbReference type="Pfam" id="PF03901">
    <property type="entry name" value="Glyco_transf_22"/>
    <property type="match status" value="1"/>
</dbReference>
<feature type="transmembrane region" description="Helical" evidence="10">
    <location>
        <begin position="317"/>
        <end position="334"/>
    </location>
</feature>
<feature type="transmembrane region" description="Helical" evidence="10">
    <location>
        <begin position="268"/>
        <end position="290"/>
    </location>
</feature>
<proteinExistence type="inferred from homology"/>
<evidence type="ECO:0000313" key="11">
    <source>
        <dbReference type="EMBL" id="CUF82723.1"/>
    </source>
</evidence>